<dbReference type="Proteomes" id="UP000198228">
    <property type="component" value="Chromosome I"/>
</dbReference>
<dbReference type="RefSeq" id="WP_088959835.1">
    <property type="nucleotide sequence ID" value="NZ_LT607410.1"/>
</dbReference>
<dbReference type="Pfam" id="PF11271">
    <property type="entry name" value="PorA"/>
    <property type="match status" value="1"/>
</dbReference>
<gene>
    <name evidence="3" type="ORF">GA0074696_0800</name>
</gene>
<dbReference type="AlphaFoldDB" id="A0A1C4V1D5"/>
<feature type="compositionally biased region" description="Basic and acidic residues" evidence="1">
    <location>
        <begin position="341"/>
        <end position="364"/>
    </location>
</feature>
<organism evidence="3 4">
    <name type="scientific">Micromonospora purpureochromogenes</name>
    <dbReference type="NCBI Taxonomy" id="47872"/>
    <lineage>
        <taxon>Bacteria</taxon>
        <taxon>Bacillati</taxon>
        <taxon>Actinomycetota</taxon>
        <taxon>Actinomycetes</taxon>
        <taxon>Micromonosporales</taxon>
        <taxon>Micromonosporaceae</taxon>
        <taxon>Micromonospora</taxon>
    </lineage>
</organism>
<dbReference type="EMBL" id="LT607410">
    <property type="protein sequence ID" value="SCE77880.1"/>
    <property type="molecule type" value="Genomic_DNA"/>
</dbReference>
<evidence type="ECO:0000256" key="2">
    <source>
        <dbReference type="SAM" id="Phobius"/>
    </source>
</evidence>
<dbReference type="InterPro" id="IPR021424">
    <property type="entry name" value="PorA"/>
</dbReference>
<keyword evidence="2" id="KW-1133">Transmembrane helix</keyword>
<protein>
    <recommendedName>
        <fullName evidence="5">DUF3068 domain-containing protein</fullName>
    </recommendedName>
</protein>
<feature type="region of interest" description="Disordered" evidence="1">
    <location>
        <begin position="323"/>
        <end position="399"/>
    </location>
</feature>
<keyword evidence="2" id="KW-0812">Transmembrane</keyword>
<proteinExistence type="predicted"/>
<keyword evidence="2" id="KW-0472">Membrane</keyword>
<sequence>MKHRAIGAVLFGVGVLLLALAAGLVFVVTPALTKLPYDLKAATSVAEASGATFLQINNGSIKINNGDLRSTVRVNQLKDETAKLGGDLDGKAVVWQVGQTVDRVDNKELVSAYGAKLAMDRVSGEALKWQGQWLDDTGQRDSGVEFAGQIYKFPFNTEKRDYKIFDRDMRQVRDAKFSGTENIKGIETYRFEQVFSDEPLNLDSTRLTPLLATFAPGATDGKVVYSNQRTVWVDPVTGSYIKVREVQKKILTPNVGTPTTLLDADFTYNDATITASADRAKESRNSLQLLSVYVPVGLAVLGLVLMIGGLLVARRGAVAAAGEARHRADLPPPPAPVDAPTRYEEPVVDEERPTAEQPAVDREGGPLSDEIPPASTNWRADDEATVPTQRPASDEREKH</sequence>
<name>A0A1C4V1D5_9ACTN</name>
<feature type="transmembrane region" description="Helical" evidence="2">
    <location>
        <begin position="292"/>
        <end position="313"/>
    </location>
</feature>
<evidence type="ECO:0000256" key="1">
    <source>
        <dbReference type="SAM" id="MobiDB-lite"/>
    </source>
</evidence>
<reference evidence="3 4" key="1">
    <citation type="submission" date="2016-06" db="EMBL/GenBank/DDBJ databases">
        <authorList>
            <person name="Kjaerup R.B."/>
            <person name="Dalgaard T.S."/>
            <person name="Juul-Madsen H.R."/>
        </authorList>
    </citation>
    <scope>NUCLEOTIDE SEQUENCE [LARGE SCALE GENOMIC DNA]</scope>
    <source>
        <strain evidence="3 4">DSM 43821</strain>
    </source>
</reference>
<accession>A0A1C4V1D5</accession>
<evidence type="ECO:0000313" key="3">
    <source>
        <dbReference type="EMBL" id="SCE77880.1"/>
    </source>
</evidence>
<evidence type="ECO:0000313" key="4">
    <source>
        <dbReference type="Proteomes" id="UP000198228"/>
    </source>
</evidence>
<evidence type="ECO:0008006" key="5">
    <source>
        <dbReference type="Google" id="ProtNLM"/>
    </source>
</evidence>